<feature type="region of interest" description="Disordered" evidence="3">
    <location>
        <begin position="306"/>
        <end position="334"/>
    </location>
</feature>
<feature type="region of interest" description="Disordered" evidence="3">
    <location>
        <begin position="351"/>
        <end position="391"/>
    </location>
</feature>
<dbReference type="PANTHER" id="PTHR16127">
    <property type="entry name" value="TAXILIN"/>
    <property type="match status" value="1"/>
</dbReference>
<evidence type="ECO:0000256" key="1">
    <source>
        <dbReference type="ARBA" id="ARBA00009550"/>
    </source>
</evidence>
<keyword evidence="2" id="KW-0175">Coiled coil</keyword>
<dbReference type="Pfam" id="PF09728">
    <property type="entry name" value="Taxilin"/>
    <property type="match status" value="1"/>
</dbReference>
<comment type="similarity">
    <text evidence="1">Belongs to the taxilin family.</text>
</comment>
<protein>
    <submittedName>
        <fullName evidence="4">Uncharacterized protein</fullName>
    </submittedName>
</protein>
<dbReference type="EMBL" id="HBKN01004219">
    <property type="protein sequence ID" value="CAE2254783.1"/>
    <property type="molecule type" value="Transcribed_RNA"/>
</dbReference>
<feature type="region of interest" description="Disordered" evidence="3">
    <location>
        <begin position="1"/>
        <end position="20"/>
    </location>
</feature>
<dbReference type="AlphaFoldDB" id="A0A7S4MZK8"/>
<feature type="compositionally biased region" description="Basic and acidic residues" evidence="3">
    <location>
        <begin position="319"/>
        <end position="332"/>
    </location>
</feature>
<evidence type="ECO:0000313" key="4">
    <source>
        <dbReference type="EMBL" id="CAE2254783.1"/>
    </source>
</evidence>
<proteinExistence type="inferred from homology"/>
<feature type="compositionally biased region" description="Acidic residues" evidence="3">
    <location>
        <begin position="369"/>
        <end position="391"/>
    </location>
</feature>
<dbReference type="GO" id="GO:0019905">
    <property type="term" value="F:syntaxin binding"/>
    <property type="evidence" value="ECO:0007669"/>
    <property type="project" value="InterPro"/>
</dbReference>
<feature type="compositionally biased region" description="Basic and acidic residues" evidence="3">
    <location>
        <begin position="357"/>
        <end position="368"/>
    </location>
</feature>
<accession>A0A7S4MZK8</accession>
<feature type="coiled-coil region" evidence="2">
    <location>
        <begin position="94"/>
        <end position="259"/>
    </location>
</feature>
<evidence type="ECO:0000256" key="2">
    <source>
        <dbReference type="SAM" id="Coils"/>
    </source>
</evidence>
<gene>
    <name evidence="4" type="ORF">GTHE00462_LOCUS3529</name>
</gene>
<name>A0A7S4MZK8_GUITH</name>
<reference evidence="4" key="1">
    <citation type="submission" date="2021-01" db="EMBL/GenBank/DDBJ databases">
        <authorList>
            <person name="Corre E."/>
            <person name="Pelletier E."/>
            <person name="Niang G."/>
            <person name="Scheremetjew M."/>
            <person name="Finn R."/>
            <person name="Kale V."/>
            <person name="Holt S."/>
            <person name="Cochrane G."/>
            <person name="Meng A."/>
            <person name="Brown T."/>
            <person name="Cohen L."/>
        </authorList>
    </citation>
    <scope>NUCLEOTIDE SEQUENCE</scope>
    <source>
        <strain evidence="4">CCMP 2712</strain>
    </source>
</reference>
<evidence type="ECO:0000256" key="3">
    <source>
        <dbReference type="SAM" id="MobiDB-lite"/>
    </source>
</evidence>
<dbReference type="PANTHER" id="PTHR16127:SF13">
    <property type="entry name" value="GH01188P"/>
    <property type="match status" value="1"/>
</dbReference>
<organism evidence="4">
    <name type="scientific">Guillardia theta</name>
    <name type="common">Cryptophyte</name>
    <name type="synonym">Cryptomonas phi</name>
    <dbReference type="NCBI Taxonomy" id="55529"/>
    <lineage>
        <taxon>Eukaryota</taxon>
        <taxon>Cryptophyceae</taxon>
        <taxon>Pyrenomonadales</taxon>
        <taxon>Geminigeraceae</taxon>
        <taxon>Guillardia</taxon>
    </lineage>
</organism>
<sequence>MHAPPDAKLNEGNGDHCRDQLDVVSYDDTLKAALAAKIAQMDKKQSEDKDEEKALAKLYKKASKDLKDQLEGMSDGNEKVKLLQQKYLDKLQECNRMERTNGNLQRSLEKAQSERDAAKAELSKVNSVKQKLEVLCKELQKQNKDILERSKLISEEEQKRRNELSEKFHVTIKDVQEKMEQQEKNRLAEAEESDKLREKLREFISKYEVKEQYYENQLRAKDLECQLAEAKSQRTQEICKDAIQQAETYKKEMEKQQISHMETFQQYGSKVQVMQEALAKSNEVFSTFKKDTEKLRKRIKVLEKEKKDLMDKTGSASELSKENEQTKKELASMRKQKERLEALCRTLTQERAQWKGSLKEGEGDGKEVEQEEQALEEVAADVDSTQEQEEA</sequence>
<dbReference type="InterPro" id="IPR026183">
    <property type="entry name" value="Taxilin_fam"/>
</dbReference>